<dbReference type="Proteomes" id="UP000886722">
    <property type="component" value="Unassembled WGS sequence"/>
</dbReference>
<dbReference type="InterPro" id="IPR000297">
    <property type="entry name" value="PPIase_PpiC"/>
</dbReference>
<dbReference type="InterPro" id="IPR023058">
    <property type="entry name" value="PPIase_PpiC_CS"/>
</dbReference>
<accession>A0A9D1GH50</accession>
<evidence type="ECO:0000259" key="4">
    <source>
        <dbReference type="PROSITE" id="PS50198"/>
    </source>
</evidence>
<dbReference type="InterPro" id="IPR050280">
    <property type="entry name" value="OMP_Chaperone_SurA"/>
</dbReference>
<dbReference type="Gene3D" id="1.10.4030.10">
    <property type="entry name" value="Porin chaperone SurA, peptide-binding domain"/>
    <property type="match status" value="1"/>
</dbReference>
<keyword evidence="2 5" id="KW-0413">Isomerase</keyword>
<dbReference type="Gene3D" id="3.10.50.40">
    <property type="match status" value="2"/>
</dbReference>
<comment type="caution">
    <text evidence="5">The sequence shown here is derived from an EMBL/GenBank/DDBJ whole genome shotgun (WGS) entry which is preliminary data.</text>
</comment>
<evidence type="ECO:0000313" key="6">
    <source>
        <dbReference type="Proteomes" id="UP000886722"/>
    </source>
</evidence>
<feature type="domain" description="PpiC" evidence="4">
    <location>
        <begin position="177"/>
        <end position="279"/>
    </location>
</feature>
<dbReference type="SUPFAM" id="SSF109998">
    <property type="entry name" value="Triger factor/SurA peptide-binding domain-like"/>
    <property type="match status" value="1"/>
</dbReference>
<keyword evidence="1 3" id="KW-0732">Signal</keyword>
<name>A0A9D1GH50_9BACT</name>
<proteinExistence type="predicted"/>
<organism evidence="5 6">
    <name type="scientific">Candidatus Caccoplasma intestinavium</name>
    <dbReference type="NCBI Taxonomy" id="2840716"/>
    <lineage>
        <taxon>Bacteria</taxon>
        <taxon>Pseudomonadati</taxon>
        <taxon>Bacteroidota</taxon>
        <taxon>Bacteroidia</taxon>
        <taxon>Bacteroidales</taxon>
        <taxon>Bacteroidaceae</taxon>
        <taxon>Bacteroidaceae incertae sedis</taxon>
        <taxon>Candidatus Caccoplasma</taxon>
    </lineage>
</organism>
<evidence type="ECO:0000256" key="3">
    <source>
        <dbReference type="SAM" id="SignalP"/>
    </source>
</evidence>
<dbReference type="InterPro" id="IPR046357">
    <property type="entry name" value="PPIase_dom_sf"/>
</dbReference>
<protein>
    <submittedName>
        <fullName evidence="5">Peptidylprolyl isomerase</fullName>
    </submittedName>
</protein>
<feature type="domain" description="PpiC" evidence="4">
    <location>
        <begin position="282"/>
        <end position="396"/>
    </location>
</feature>
<reference evidence="5" key="1">
    <citation type="submission" date="2020-10" db="EMBL/GenBank/DDBJ databases">
        <authorList>
            <person name="Gilroy R."/>
        </authorList>
    </citation>
    <scope>NUCLEOTIDE SEQUENCE</scope>
    <source>
        <strain evidence="5">21143</strain>
    </source>
</reference>
<gene>
    <name evidence="5" type="ORF">IAD06_10360</name>
</gene>
<evidence type="ECO:0000256" key="2">
    <source>
        <dbReference type="PROSITE-ProRule" id="PRU00278"/>
    </source>
</evidence>
<evidence type="ECO:0000313" key="5">
    <source>
        <dbReference type="EMBL" id="HIT40417.1"/>
    </source>
</evidence>
<dbReference type="SUPFAM" id="SSF54534">
    <property type="entry name" value="FKBP-like"/>
    <property type="match status" value="2"/>
</dbReference>
<dbReference type="PANTHER" id="PTHR47637">
    <property type="entry name" value="CHAPERONE SURA"/>
    <property type="match status" value="1"/>
</dbReference>
<dbReference type="AlphaFoldDB" id="A0A9D1GH50"/>
<dbReference type="Pfam" id="PF00639">
    <property type="entry name" value="Rotamase"/>
    <property type="match status" value="2"/>
</dbReference>
<reference evidence="5" key="2">
    <citation type="journal article" date="2021" name="PeerJ">
        <title>Extensive microbial diversity within the chicken gut microbiome revealed by metagenomics and culture.</title>
        <authorList>
            <person name="Gilroy R."/>
            <person name="Ravi A."/>
            <person name="Getino M."/>
            <person name="Pursley I."/>
            <person name="Horton D.L."/>
            <person name="Alikhan N.F."/>
            <person name="Baker D."/>
            <person name="Gharbi K."/>
            <person name="Hall N."/>
            <person name="Watson M."/>
            <person name="Adriaenssens E.M."/>
            <person name="Foster-Nyarko E."/>
            <person name="Jarju S."/>
            <person name="Secka A."/>
            <person name="Antonio M."/>
            <person name="Oren A."/>
            <person name="Chaudhuri R.R."/>
            <person name="La Ragione R."/>
            <person name="Hildebrand F."/>
            <person name="Pallen M.J."/>
        </authorList>
    </citation>
    <scope>NUCLEOTIDE SEQUENCE</scope>
    <source>
        <strain evidence="5">21143</strain>
    </source>
</reference>
<dbReference type="GO" id="GO:0003755">
    <property type="term" value="F:peptidyl-prolyl cis-trans isomerase activity"/>
    <property type="evidence" value="ECO:0007669"/>
    <property type="project" value="UniProtKB-KW"/>
</dbReference>
<dbReference type="EMBL" id="DVKT01000075">
    <property type="protein sequence ID" value="HIT40417.1"/>
    <property type="molecule type" value="Genomic_DNA"/>
</dbReference>
<dbReference type="PROSITE" id="PS01096">
    <property type="entry name" value="PPIC_PPIASE_1"/>
    <property type="match status" value="1"/>
</dbReference>
<dbReference type="PANTHER" id="PTHR47637:SF1">
    <property type="entry name" value="CHAPERONE SURA"/>
    <property type="match status" value="1"/>
</dbReference>
<dbReference type="InterPro" id="IPR027304">
    <property type="entry name" value="Trigger_fact/SurA_dom_sf"/>
</dbReference>
<keyword evidence="2" id="KW-0697">Rotamase</keyword>
<dbReference type="PROSITE" id="PS50198">
    <property type="entry name" value="PPIC_PPIASE_2"/>
    <property type="match status" value="2"/>
</dbReference>
<feature type="signal peptide" evidence="3">
    <location>
        <begin position="1"/>
        <end position="22"/>
    </location>
</feature>
<feature type="chain" id="PRO_5039730144" evidence="3">
    <location>
        <begin position="23"/>
        <end position="460"/>
    </location>
</feature>
<evidence type="ECO:0000256" key="1">
    <source>
        <dbReference type="ARBA" id="ARBA00022729"/>
    </source>
</evidence>
<sequence length="460" mass="52814">MRKYIFICTLISYLISGNFAIAQSPSPTSGVVDEIVWIVGDEAILLSDVEAQYRAMQSQGQRINGDPYCVIPEQIAIQKLFLNQARLDSVFVTEAEVFSNVEQRINVWINSIGSKEKVEEYFNSTISQLREELSSTVRDQLTVEAMQRKLVGSIKVSPADVRRFYANYSTDSIPYIPVQVEVQLIRVDPIIPQQEIDDIKARLREYTDRINNGEAEFSTLAILYSEDPGSARKGGELGFFSRADMLPEFTNVAFSLNDPKKVSKIVETEFGYHIIQLVEKRGDRINCRHILLRPRVSNEELNQMIARMDTLRRDILDNKVTFEEAAQYVSQDKETRNNKGLMVNMSETGVSTTKFQMDQLPQEIAKIVDKMEVGEISEPFTMIDQKRGKEVVAMVKLKARIPGHKANVSNDFQILKGIVENHKRNELIDNWIRQKQKETYIRIKDGWDDCDFMYDGWIKK</sequence>